<dbReference type="RefSeq" id="WP_082875705.1">
    <property type="nucleotide sequence ID" value="NZ_QQBC01000006.1"/>
</dbReference>
<sequence>MADTRILVLVNGLPGSGKSTLAQGLAHELDACLLSKDRIKEALAADLGDRIAGPALGAIAMDTIWALAAAARGHAVVDSWWYRPRDLEFARAGIALSRASHAVEIWCDVPPGTARERYARRSRGSLYEDERRLAEDWDRWAANGIPLGLTPVLRVDTGNPVDHAAVVRRIGQ</sequence>
<gene>
    <name evidence="1" type="ORF">DFR76_106528</name>
</gene>
<dbReference type="PANTHER" id="PTHR37807">
    <property type="entry name" value="OS07G0160300 PROTEIN"/>
    <property type="match status" value="1"/>
</dbReference>
<dbReference type="AlphaFoldDB" id="A0A370I4J9"/>
<reference evidence="1 2" key="1">
    <citation type="submission" date="2018-07" db="EMBL/GenBank/DDBJ databases">
        <title>Genomic Encyclopedia of Type Strains, Phase IV (KMG-IV): sequencing the most valuable type-strain genomes for metagenomic binning, comparative biology and taxonomic classification.</title>
        <authorList>
            <person name="Goeker M."/>
        </authorList>
    </citation>
    <scope>NUCLEOTIDE SEQUENCE [LARGE SCALE GENOMIC DNA]</scope>
    <source>
        <strain evidence="1 2">DSM 44290</strain>
    </source>
</reference>
<dbReference type="PANTHER" id="PTHR37807:SF3">
    <property type="entry name" value="OS07G0160300 PROTEIN"/>
    <property type="match status" value="1"/>
</dbReference>
<protein>
    <submittedName>
        <fullName evidence="1">Putative kinase</fullName>
    </submittedName>
</protein>
<comment type="caution">
    <text evidence="1">The sequence shown here is derived from an EMBL/GenBank/DDBJ whole genome shotgun (WGS) entry which is preliminary data.</text>
</comment>
<keyword evidence="1" id="KW-0418">Kinase</keyword>
<keyword evidence="1" id="KW-0808">Transferase</keyword>
<dbReference type="GO" id="GO:0016301">
    <property type="term" value="F:kinase activity"/>
    <property type="evidence" value="ECO:0007669"/>
    <property type="project" value="UniProtKB-KW"/>
</dbReference>
<dbReference type="Proteomes" id="UP000254869">
    <property type="component" value="Unassembled WGS sequence"/>
</dbReference>
<dbReference type="STRING" id="1210086.GCA_001613105_01910"/>
<dbReference type="Gene3D" id="3.40.50.300">
    <property type="entry name" value="P-loop containing nucleotide triphosphate hydrolases"/>
    <property type="match status" value="1"/>
</dbReference>
<dbReference type="InterPro" id="IPR027417">
    <property type="entry name" value="P-loop_NTPase"/>
</dbReference>
<evidence type="ECO:0000313" key="2">
    <source>
        <dbReference type="Proteomes" id="UP000254869"/>
    </source>
</evidence>
<proteinExistence type="predicted"/>
<dbReference type="EMBL" id="QQBC01000006">
    <property type="protein sequence ID" value="RDI65656.1"/>
    <property type="molecule type" value="Genomic_DNA"/>
</dbReference>
<keyword evidence="2" id="KW-1185">Reference proteome</keyword>
<dbReference type="Pfam" id="PF13671">
    <property type="entry name" value="AAA_33"/>
    <property type="match status" value="1"/>
</dbReference>
<organism evidence="1 2">
    <name type="scientific">Nocardia pseudobrasiliensis</name>
    <dbReference type="NCBI Taxonomy" id="45979"/>
    <lineage>
        <taxon>Bacteria</taxon>
        <taxon>Bacillati</taxon>
        <taxon>Actinomycetota</taxon>
        <taxon>Actinomycetes</taxon>
        <taxon>Mycobacteriales</taxon>
        <taxon>Nocardiaceae</taxon>
        <taxon>Nocardia</taxon>
    </lineage>
</organism>
<name>A0A370I4J9_9NOCA</name>
<evidence type="ECO:0000313" key="1">
    <source>
        <dbReference type="EMBL" id="RDI65656.1"/>
    </source>
</evidence>
<accession>A0A370I4J9</accession>
<dbReference type="SUPFAM" id="SSF52540">
    <property type="entry name" value="P-loop containing nucleoside triphosphate hydrolases"/>
    <property type="match status" value="1"/>
</dbReference>